<dbReference type="EMBL" id="JAJJVQ010000003">
    <property type="protein sequence ID" value="MCO5781902.1"/>
    <property type="molecule type" value="Genomic_DNA"/>
</dbReference>
<dbReference type="Pfam" id="PF01292">
    <property type="entry name" value="Ni_hydr_CYTB"/>
    <property type="match status" value="1"/>
</dbReference>
<reference evidence="8" key="1">
    <citation type="submission" date="2021-11" db="EMBL/GenBank/DDBJ databases">
        <title>Citrobacter meridianamericanus sp. nov. isolated from soil.</title>
        <authorList>
            <person name="Furlan J.P.R."/>
            <person name="Stehling E.G."/>
        </authorList>
    </citation>
    <scope>NUCLEOTIDE SEQUENCE</scope>
    <source>
        <strain evidence="8">BR102</strain>
    </source>
</reference>
<dbReference type="InterPro" id="IPR016174">
    <property type="entry name" value="Di-haem_cyt_TM"/>
</dbReference>
<keyword evidence="3 6" id="KW-0812">Transmembrane</keyword>
<evidence type="ECO:0000256" key="1">
    <source>
        <dbReference type="ARBA" id="ARBA00004651"/>
    </source>
</evidence>
<feature type="transmembrane region" description="Helical" evidence="6">
    <location>
        <begin position="165"/>
        <end position="189"/>
    </location>
</feature>
<evidence type="ECO:0000313" key="8">
    <source>
        <dbReference type="EMBL" id="MCO5781902.1"/>
    </source>
</evidence>
<keyword evidence="5 6" id="KW-0472">Membrane</keyword>
<gene>
    <name evidence="8" type="ORF">LOD26_11295</name>
</gene>
<proteinExistence type="predicted"/>
<comment type="caution">
    <text evidence="8">The sequence shown here is derived from an EMBL/GenBank/DDBJ whole genome shotgun (WGS) entry which is preliminary data.</text>
</comment>
<comment type="subcellular location">
    <subcellularLocation>
        <location evidence="1">Cell membrane</location>
        <topology evidence="1">Multi-pass membrane protein</topology>
    </subcellularLocation>
</comment>
<feature type="transmembrane region" description="Helical" evidence="6">
    <location>
        <begin position="125"/>
        <end position="145"/>
    </location>
</feature>
<dbReference type="Gene3D" id="1.20.950.20">
    <property type="entry name" value="Transmembrane di-heme cytochromes, Chain C"/>
    <property type="match status" value="1"/>
</dbReference>
<keyword evidence="4 6" id="KW-1133">Transmembrane helix</keyword>
<evidence type="ECO:0000256" key="4">
    <source>
        <dbReference type="ARBA" id="ARBA00022989"/>
    </source>
</evidence>
<feature type="transmembrane region" description="Helical" evidence="6">
    <location>
        <begin position="62"/>
        <end position="83"/>
    </location>
</feature>
<name>A0ABT1B882_9ENTR</name>
<dbReference type="RefSeq" id="WP_151219069.1">
    <property type="nucleotide sequence ID" value="NZ_CP101036.1"/>
</dbReference>
<evidence type="ECO:0000259" key="7">
    <source>
        <dbReference type="Pfam" id="PF01292"/>
    </source>
</evidence>
<accession>A0ABT1B882</accession>
<organism evidence="8 9">
    <name type="scientific">Citrobacter meridianamericanus</name>
    <dbReference type="NCBI Taxonomy" id="2894201"/>
    <lineage>
        <taxon>Bacteria</taxon>
        <taxon>Pseudomonadati</taxon>
        <taxon>Pseudomonadota</taxon>
        <taxon>Gammaproteobacteria</taxon>
        <taxon>Enterobacterales</taxon>
        <taxon>Enterobacteriaceae</taxon>
        <taxon>Citrobacter</taxon>
    </lineage>
</organism>
<evidence type="ECO:0000256" key="5">
    <source>
        <dbReference type="ARBA" id="ARBA00023136"/>
    </source>
</evidence>
<dbReference type="PANTHER" id="PTHR30485">
    <property type="entry name" value="NI/FE-HYDROGENASE 1 B-TYPE CYTOCHROME SUBUNIT"/>
    <property type="match status" value="1"/>
</dbReference>
<evidence type="ECO:0000256" key="3">
    <source>
        <dbReference type="ARBA" id="ARBA00022692"/>
    </source>
</evidence>
<evidence type="ECO:0000256" key="2">
    <source>
        <dbReference type="ARBA" id="ARBA00022475"/>
    </source>
</evidence>
<dbReference type="Proteomes" id="UP001139290">
    <property type="component" value="Unassembled WGS sequence"/>
</dbReference>
<evidence type="ECO:0000313" key="9">
    <source>
        <dbReference type="Proteomes" id="UP001139290"/>
    </source>
</evidence>
<keyword evidence="2" id="KW-1003">Cell membrane</keyword>
<protein>
    <submittedName>
        <fullName evidence="8">Cytochrome b/b6 domain-containing protein</fullName>
    </submittedName>
</protein>
<keyword evidence="9" id="KW-1185">Reference proteome</keyword>
<feature type="transmembrane region" description="Helical" evidence="6">
    <location>
        <begin position="12"/>
        <end position="36"/>
    </location>
</feature>
<dbReference type="InterPro" id="IPR011577">
    <property type="entry name" value="Cyt_b561_bac/Ni-Hgenase"/>
</dbReference>
<dbReference type="PANTHER" id="PTHR30485:SF1">
    <property type="entry name" value="CYTOCHROME YDHU-RELATED"/>
    <property type="match status" value="1"/>
</dbReference>
<sequence length="199" mass="22745">MRPSTSETVHPLWLRCCHWVNVVAIAGMLFSGWRIYNAAPLFSFEFPAQITLGGWLGGALQWHFAMMWVLALNGAIYLSLGIASGRFRQKFFPLSYRQLKDDLLQALRGKLQHADLRHYNMVQKIAYLFILLDGIVLVLSGLVLWKSVQFPFLRTLFGGYDSARYVHFFAMSALALFIVIHLLMVLLVPRTLLAMLRGR</sequence>
<feature type="domain" description="Cytochrome b561 bacterial/Ni-hydrogenase" evidence="7">
    <location>
        <begin position="9"/>
        <end position="198"/>
    </location>
</feature>
<dbReference type="InterPro" id="IPR051542">
    <property type="entry name" value="Hydrogenase_cytochrome"/>
</dbReference>
<dbReference type="SUPFAM" id="SSF81342">
    <property type="entry name" value="Transmembrane di-heme cytochromes"/>
    <property type="match status" value="1"/>
</dbReference>
<evidence type="ECO:0000256" key="6">
    <source>
        <dbReference type="SAM" id="Phobius"/>
    </source>
</evidence>